<dbReference type="KEGG" id="bco:Bcell_1182"/>
<protein>
    <submittedName>
        <fullName evidence="1">Uncharacterized protein</fullName>
    </submittedName>
</protein>
<evidence type="ECO:0000313" key="2">
    <source>
        <dbReference type="Proteomes" id="UP000001401"/>
    </source>
</evidence>
<name>E6TRS4_EVAC2</name>
<reference evidence="1" key="1">
    <citation type="submission" date="2010-12" db="EMBL/GenBank/DDBJ databases">
        <title>Complete sequence of Bacillus cellulosilyticus DSM 2522.</title>
        <authorList>
            <consortium name="US DOE Joint Genome Institute"/>
            <person name="Lucas S."/>
            <person name="Copeland A."/>
            <person name="Lapidus A."/>
            <person name="Cheng J.-F."/>
            <person name="Bruce D."/>
            <person name="Goodwin L."/>
            <person name="Pitluck S."/>
            <person name="Chertkov O."/>
            <person name="Detter J.C."/>
            <person name="Han C."/>
            <person name="Tapia R."/>
            <person name="Land M."/>
            <person name="Hauser L."/>
            <person name="Jeffries C."/>
            <person name="Kyrpides N."/>
            <person name="Ivanova N."/>
            <person name="Mikhailova N."/>
            <person name="Brumm P."/>
            <person name="Mead D."/>
            <person name="Woyke T."/>
        </authorList>
    </citation>
    <scope>NUCLEOTIDE SEQUENCE [LARGE SCALE GENOMIC DNA]</scope>
    <source>
        <strain evidence="1">DSM 2522</strain>
    </source>
</reference>
<dbReference type="EMBL" id="CP002394">
    <property type="protein sequence ID" value="ADU29447.1"/>
    <property type="molecule type" value="Genomic_DNA"/>
</dbReference>
<accession>E6TRS4</accession>
<organism evidence="1 2">
    <name type="scientific">Evansella cellulosilytica (strain ATCC 21833 / DSM 2522 / FERM P-1141 / JCM 9156 / N-4)</name>
    <name type="common">Bacillus cellulosilyticus</name>
    <dbReference type="NCBI Taxonomy" id="649639"/>
    <lineage>
        <taxon>Bacteria</taxon>
        <taxon>Bacillati</taxon>
        <taxon>Bacillota</taxon>
        <taxon>Bacilli</taxon>
        <taxon>Bacillales</taxon>
        <taxon>Bacillaceae</taxon>
        <taxon>Evansella</taxon>
    </lineage>
</organism>
<proteinExistence type="predicted"/>
<evidence type="ECO:0000313" key="1">
    <source>
        <dbReference type="EMBL" id="ADU29447.1"/>
    </source>
</evidence>
<dbReference type="AlphaFoldDB" id="E6TRS4"/>
<dbReference type="HOGENOM" id="CLU_2731500_0_0_9"/>
<keyword evidence="2" id="KW-1185">Reference proteome</keyword>
<gene>
    <name evidence="1" type="ordered locus">Bcell_1182</name>
</gene>
<sequence length="71" mass="7733">MQTRFPRAAGKPPQCCASAGSYLCLYSRRNERRFVANATSCLDGYASKLMLVEEETVTSLAPVSSTLSINL</sequence>
<dbReference type="Proteomes" id="UP000001401">
    <property type="component" value="Chromosome"/>
</dbReference>